<protein>
    <submittedName>
        <fullName evidence="2">Uncharacterized protein</fullName>
    </submittedName>
</protein>
<accession>A0AAV6TAX8</accession>
<organism evidence="2 3">
    <name type="scientific">Solea senegalensis</name>
    <name type="common">Senegalese sole</name>
    <dbReference type="NCBI Taxonomy" id="28829"/>
    <lineage>
        <taxon>Eukaryota</taxon>
        <taxon>Metazoa</taxon>
        <taxon>Chordata</taxon>
        <taxon>Craniata</taxon>
        <taxon>Vertebrata</taxon>
        <taxon>Euteleostomi</taxon>
        <taxon>Actinopterygii</taxon>
        <taxon>Neopterygii</taxon>
        <taxon>Teleostei</taxon>
        <taxon>Neoteleostei</taxon>
        <taxon>Acanthomorphata</taxon>
        <taxon>Carangaria</taxon>
        <taxon>Pleuronectiformes</taxon>
        <taxon>Pleuronectoidei</taxon>
        <taxon>Soleidae</taxon>
        <taxon>Solea</taxon>
    </lineage>
</organism>
<evidence type="ECO:0000313" key="2">
    <source>
        <dbReference type="EMBL" id="KAG7526557.1"/>
    </source>
</evidence>
<keyword evidence="3" id="KW-1185">Reference proteome</keyword>
<dbReference type="Proteomes" id="UP000693946">
    <property type="component" value="Linkage Group LG1"/>
</dbReference>
<name>A0AAV6TAX8_SOLSE</name>
<gene>
    <name evidence="2" type="ORF">JOB18_041703</name>
</gene>
<dbReference type="EMBL" id="JAGKHQ010000001">
    <property type="protein sequence ID" value="KAG7526557.1"/>
    <property type="molecule type" value="Genomic_DNA"/>
</dbReference>
<comment type="caution">
    <text evidence="2">The sequence shown here is derived from an EMBL/GenBank/DDBJ whole genome shotgun (WGS) entry which is preliminary data.</text>
</comment>
<feature type="region of interest" description="Disordered" evidence="1">
    <location>
        <begin position="92"/>
        <end position="149"/>
    </location>
</feature>
<evidence type="ECO:0000256" key="1">
    <source>
        <dbReference type="SAM" id="MobiDB-lite"/>
    </source>
</evidence>
<evidence type="ECO:0000313" key="3">
    <source>
        <dbReference type="Proteomes" id="UP000693946"/>
    </source>
</evidence>
<reference evidence="2 3" key="1">
    <citation type="journal article" date="2021" name="Sci. Rep.">
        <title>Chromosome anchoring in Senegalese sole (Solea senegalensis) reveals sex-associated markers and genome rearrangements in flatfish.</title>
        <authorList>
            <person name="Guerrero-Cozar I."/>
            <person name="Gomez-Garrido J."/>
            <person name="Berbel C."/>
            <person name="Martinez-Blanch J.F."/>
            <person name="Alioto T."/>
            <person name="Claros M.G."/>
            <person name="Gagnaire P.A."/>
            <person name="Manchado M."/>
        </authorList>
    </citation>
    <scope>NUCLEOTIDE SEQUENCE [LARGE SCALE GENOMIC DNA]</scope>
    <source>
        <strain evidence="2">Sse05_10M</strain>
    </source>
</reference>
<dbReference type="AlphaFoldDB" id="A0AAV6TAX8"/>
<proteinExistence type="predicted"/>
<sequence length="161" mass="18015">MWPRLSLDTYYDIHSEQNCVLQLNPLKTRPPSYVPTPCRAHVLYASSWSLYHLVKTSENWKTNPESVNSQVTLGTYALHSVTWEIGLGDAITRGQPAHSAPPACSQNPVPGPAEALSQAGQRDTWPNRRNTSSCRLPDAHHGENSGQRRSTKHLFIEFEVV</sequence>